<protein>
    <recommendedName>
        <fullName evidence="2">Endo-beta-1,6-galactanase-like domain-containing protein</fullName>
    </recommendedName>
</protein>
<evidence type="ECO:0000256" key="1">
    <source>
        <dbReference type="SAM" id="SignalP"/>
    </source>
</evidence>
<dbReference type="GO" id="GO:0004553">
    <property type="term" value="F:hydrolase activity, hydrolyzing O-glycosyl compounds"/>
    <property type="evidence" value="ECO:0007669"/>
    <property type="project" value="InterPro"/>
</dbReference>
<evidence type="ECO:0000313" key="4">
    <source>
        <dbReference type="Proteomes" id="UP000317421"/>
    </source>
</evidence>
<feature type="signal peptide" evidence="1">
    <location>
        <begin position="1"/>
        <end position="19"/>
    </location>
</feature>
<keyword evidence="4" id="KW-1185">Reference proteome</keyword>
<reference evidence="3 4" key="1">
    <citation type="submission" date="2019-02" db="EMBL/GenBank/DDBJ databases">
        <title>Deep-cultivation of Planctomycetes and their phenomic and genomic characterization uncovers novel biology.</title>
        <authorList>
            <person name="Wiegand S."/>
            <person name="Jogler M."/>
            <person name="Boedeker C."/>
            <person name="Pinto D."/>
            <person name="Vollmers J."/>
            <person name="Rivas-Marin E."/>
            <person name="Kohn T."/>
            <person name="Peeters S.H."/>
            <person name="Heuer A."/>
            <person name="Rast P."/>
            <person name="Oberbeckmann S."/>
            <person name="Bunk B."/>
            <person name="Jeske O."/>
            <person name="Meyerdierks A."/>
            <person name="Storesund J.E."/>
            <person name="Kallscheuer N."/>
            <person name="Luecker S."/>
            <person name="Lage O.M."/>
            <person name="Pohl T."/>
            <person name="Merkel B.J."/>
            <person name="Hornburger P."/>
            <person name="Mueller R.-W."/>
            <person name="Bruemmer F."/>
            <person name="Labrenz M."/>
            <person name="Spormann A.M."/>
            <person name="Op Den Camp H."/>
            <person name="Overmann J."/>
            <person name="Amann R."/>
            <person name="Jetten M.S.M."/>
            <person name="Mascher T."/>
            <person name="Medema M.H."/>
            <person name="Devos D.P."/>
            <person name="Kaster A.-K."/>
            <person name="Ovreas L."/>
            <person name="Rohde M."/>
            <person name="Galperin M.Y."/>
            <person name="Jogler C."/>
        </authorList>
    </citation>
    <scope>NUCLEOTIDE SEQUENCE [LARGE SCALE GENOMIC DNA]</scope>
    <source>
        <strain evidence="3 4">Pla108</strain>
    </source>
</reference>
<dbReference type="InterPro" id="IPR039514">
    <property type="entry name" value="6GAL-like"/>
</dbReference>
<dbReference type="Proteomes" id="UP000317421">
    <property type="component" value="Unassembled WGS sequence"/>
</dbReference>
<dbReference type="PANTHER" id="PTHR42767:SF1">
    <property type="entry name" value="ENDO-BETA-1,6-GALACTANASE-LIKE DOMAIN-CONTAINING PROTEIN"/>
    <property type="match status" value="1"/>
</dbReference>
<sequence length="461" mass="50389" precursor="true">MKSLPILMLVLIAFQSTRAEVALTIDVDSPEAYAFEGWGTSLCWWAHRVGGWRDESLGPLLDAITDPVDGLGLSVFRYNIGGGEAPDHNHFRRYADLPGFQAGPDAPLDPNADERQRRVLEMLVSRVPDAVLEAFSNSPPYWMTRSGCAAGGVLGQPNLADDRVDDFAAYLTNVLAAYRDRHGLVFRSLDPFNEPNQPWWNTSGNQEGCHVPEGQQSAVLLAVSQALAERGLDKTTTLAATDAHSIDLALHNAQRLTPAALATVGQINTHTYRGSQRRELSDFAATEGKRLWQSESGPMGLRKRGGGVLLAMMRRVALDLNELRPTAWVMWQVVDVSSQWSCFHLDDPTETFRPNSNYGLYSQFTRRIRPGDRIVPTADAAVVAAVSSNDQRLMVVVVNDDDAPRPCRVGVRGATPVIGTAEGSSSSVDEARTVVAVEQDESLRFTAPPESVTSVVVELDR</sequence>
<dbReference type="SUPFAM" id="SSF51445">
    <property type="entry name" value="(Trans)glycosidases"/>
    <property type="match status" value="1"/>
</dbReference>
<evidence type="ECO:0000313" key="3">
    <source>
        <dbReference type="EMBL" id="TWT99859.1"/>
    </source>
</evidence>
<keyword evidence="1" id="KW-0732">Signal</keyword>
<feature type="chain" id="PRO_5022710607" description="Endo-beta-1,6-galactanase-like domain-containing protein" evidence="1">
    <location>
        <begin position="20"/>
        <end position="461"/>
    </location>
</feature>
<name>A0A5C6AJP9_9BACT</name>
<dbReference type="Gene3D" id="2.60.40.1180">
    <property type="entry name" value="Golgi alpha-mannosidase II"/>
    <property type="match status" value="1"/>
</dbReference>
<dbReference type="EMBL" id="SJPR01000001">
    <property type="protein sequence ID" value="TWT99859.1"/>
    <property type="molecule type" value="Genomic_DNA"/>
</dbReference>
<evidence type="ECO:0000259" key="2">
    <source>
        <dbReference type="Pfam" id="PF14587"/>
    </source>
</evidence>
<dbReference type="InterPro" id="IPR039743">
    <property type="entry name" value="6GAL/EXGAL"/>
</dbReference>
<gene>
    <name evidence="3" type="ORF">Pla108_08020</name>
</gene>
<organism evidence="3 4">
    <name type="scientific">Botrimarina colliarenosi</name>
    <dbReference type="NCBI Taxonomy" id="2528001"/>
    <lineage>
        <taxon>Bacteria</taxon>
        <taxon>Pseudomonadati</taxon>
        <taxon>Planctomycetota</taxon>
        <taxon>Planctomycetia</taxon>
        <taxon>Pirellulales</taxon>
        <taxon>Lacipirellulaceae</taxon>
        <taxon>Botrimarina</taxon>
    </lineage>
</organism>
<dbReference type="PANTHER" id="PTHR42767">
    <property type="entry name" value="ENDO-BETA-1,6-GALACTANASE"/>
    <property type="match status" value="1"/>
</dbReference>
<dbReference type="InterPro" id="IPR017853">
    <property type="entry name" value="GH"/>
</dbReference>
<dbReference type="AlphaFoldDB" id="A0A5C6AJP9"/>
<dbReference type="InterPro" id="IPR013780">
    <property type="entry name" value="Glyco_hydro_b"/>
</dbReference>
<dbReference type="Pfam" id="PF14587">
    <property type="entry name" value="Glyco_hydr_30_2"/>
    <property type="match status" value="1"/>
</dbReference>
<accession>A0A5C6AJP9</accession>
<proteinExistence type="predicted"/>
<dbReference type="OrthoDB" id="9806701at2"/>
<feature type="domain" description="Endo-beta-1,6-galactanase-like" evidence="2">
    <location>
        <begin position="31"/>
        <end position="247"/>
    </location>
</feature>
<dbReference type="Gene3D" id="3.20.20.80">
    <property type="entry name" value="Glycosidases"/>
    <property type="match status" value="1"/>
</dbReference>
<dbReference type="RefSeq" id="WP_146443220.1">
    <property type="nucleotide sequence ID" value="NZ_SJPR01000001.1"/>
</dbReference>
<comment type="caution">
    <text evidence="3">The sequence shown here is derived from an EMBL/GenBank/DDBJ whole genome shotgun (WGS) entry which is preliminary data.</text>
</comment>